<proteinExistence type="predicted"/>
<dbReference type="AlphaFoldDB" id="A0A1M5E1W8"/>
<keyword evidence="2" id="KW-1185">Reference proteome</keyword>
<name>A0A1M5E1W8_9BACT</name>
<dbReference type="Proteomes" id="UP000184041">
    <property type="component" value="Unassembled WGS sequence"/>
</dbReference>
<sequence>MTSETATPSLDSEELLPFFKYSLYDLYTQTQADNYSNSLFFFI</sequence>
<dbReference type="RefSeq" id="WP_280173656.1">
    <property type="nucleotide sequence ID" value="NZ_FQUS01000012.1"/>
</dbReference>
<reference evidence="1 2" key="1">
    <citation type="submission" date="2016-11" db="EMBL/GenBank/DDBJ databases">
        <authorList>
            <person name="Jaros S."/>
            <person name="Januszkiewicz K."/>
            <person name="Wedrychowicz H."/>
        </authorList>
    </citation>
    <scope>NUCLEOTIDE SEQUENCE [LARGE SCALE GENOMIC DNA]</scope>
    <source>
        <strain evidence="1 2">DSM 21986</strain>
    </source>
</reference>
<gene>
    <name evidence="1" type="ORF">SAMN05443144_112100</name>
</gene>
<evidence type="ECO:0000313" key="2">
    <source>
        <dbReference type="Proteomes" id="UP000184041"/>
    </source>
</evidence>
<accession>A0A1M5E1W8</accession>
<dbReference type="EMBL" id="FQUS01000012">
    <property type="protein sequence ID" value="SHF73124.1"/>
    <property type="molecule type" value="Genomic_DNA"/>
</dbReference>
<organism evidence="1 2">
    <name type="scientific">Fodinibius roseus</name>
    <dbReference type="NCBI Taxonomy" id="1194090"/>
    <lineage>
        <taxon>Bacteria</taxon>
        <taxon>Pseudomonadati</taxon>
        <taxon>Balneolota</taxon>
        <taxon>Balneolia</taxon>
        <taxon>Balneolales</taxon>
        <taxon>Balneolaceae</taxon>
        <taxon>Fodinibius</taxon>
    </lineage>
</organism>
<evidence type="ECO:0000313" key="1">
    <source>
        <dbReference type="EMBL" id="SHF73124.1"/>
    </source>
</evidence>
<protein>
    <submittedName>
        <fullName evidence="1">Uncharacterized protein</fullName>
    </submittedName>
</protein>